<keyword evidence="6" id="KW-0057">Aromatic amino acid biosynthesis</keyword>
<dbReference type="KEGG" id="smo:SELMODRAFT_97357"/>
<evidence type="ECO:0000256" key="2">
    <source>
        <dbReference type="ARBA" id="ARBA00011270"/>
    </source>
</evidence>
<dbReference type="Pfam" id="PF00290">
    <property type="entry name" value="Trp_syntA"/>
    <property type="match status" value="1"/>
</dbReference>
<comment type="pathway">
    <text evidence="1">Amino-acid biosynthesis; L-tryptophan biosynthesis; L-tryptophan from chorismate: step 5/5.</text>
</comment>
<evidence type="ECO:0000256" key="1">
    <source>
        <dbReference type="ARBA" id="ARBA00004733"/>
    </source>
</evidence>
<dbReference type="UniPathway" id="UPA00035">
    <property type="reaction ID" value="UER00044"/>
</dbReference>
<dbReference type="PANTHER" id="PTHR43406:SF1">
    <property type="entry name" value="TRYPTOPHAN SYNTHASE ALPHA CHAIN, CHLOROPLASTIC"/>
    <property type="match status" value="1"/>
</dbReference>
<dbReference type="Gramene" id="EFJ26540">
    <property type="protein sequence ID" value="EFJ26540"/>
    <property type="gene ID" value="SELMODRAFT_97357"/>
</dbReference>
<dbReference type="STRING" id="88036.D8RMI5"/>
<dbReference type="GO" id="GO:0000162">
    <property type="term" value="P:L-tryptophan biosynthetic process"/>
    <property type="evidence" value="ECO:0000318"/>
    <property type="project" value="GO_Central"/>
</dbReference>
<dbReference type="Gene3D" id="3.20.20.70">
    <property type="entry name" value="Aldolase class I"/>
    <property type="match status" value="1"/>
</dbReference>
<dbReference type="CDD" id="cd04724">
    <property type="entry name" value="Tryptophan_synthase_alpha"/>
    <property type="match status" value="1"/>
</dbReference>
<dbReference type="PANTHER" id="PTHR43406">
    <property type="entry name" value="TRYPTOPHAN SYNTHASE, ALPHA CHAIN"/>
    <property type="match status" value="1"/>
</dbReference>
<comment type="subunit">
    <text evidence="2">Tetramer of two alpha and two beta chains.</text>
</comment>
<dbReference type="HOGENOM" id="CLU_016734_0_2_1"/>
<evidence type="ECO:0000256" key="9">
    <source>
        <dbReference type="RuleBase" id="RU003662"/>
    </source>
</evidence>
<dbReference type="InterPro" id="IPR011060">
    <property type="entry name" value="RibuloseP-bd_barrel"/>
</dbReference>
<dbReference type="EMBL" id="GL377584">
    <property type="protein sequence ID" value="EFJ26540.1"/>
    <property type="molecule type" value="Genomic_DNA"/>
</dbReference>
<protein>
    <recommendedName>
        <fullName evidence="3">tryptophan synthase</fullName>
        <ecNumber evidence="3">4.2.1.20</ecNumber>
    </recommendedName>
</protein>
<evidence type="ECO:0000256" key="8">
    <source>
        <dbReference type="ARBA" id="ARBA00049047"/>
    </source>
</evidence>
<keyword evidence="5" id="KW-0822">Tryptophan biosynthesis</keyword>
<dbReference type="eggNOG" id="KOG4175">
    <property type="taxonomic scope" value="Eukaryota"/>
</dbReference>
<organism evidence="11">
    <name type="scientific">Selaginella moellendorffii</name>
    <name type="common">Spikemoss</name>
    <dbReference type="NCBI Taxonomy" id="88036"/>
    <lineage>
        <taxon>Eukaryota</taxon>
        <taxon>Viridiplantae</taxon>
        <taxon>Streptophyta</taxon>
        <taxon>Embryophyta</taxon>
        <taxon>Tracheophyta</taxon>
        <taxon>Lycopodiopsida</taxon>
        <taxon>Selaginellales</taxon>
        <taxon>Selaginellaceae</taxon>
        <taxon>Selaginella</taxon>
    </lineage>
</organism>
<gene>
    <name evidence="10" type="ORF">SELMODRAFT_97357</name>
</gene>
<proteinExistence type="inferred from homology"/>
<name>D8RMI5_SELML</name>
<dbReference type="InParanoid" id="D8RMI5"/>
<comment type="catalytic activity">
    <reaction evidence="8">
        <text>(1S,2R)-1-C-(indol-3-yl)glycerol 3-phosphate + L-serine = D-glyceraldehyde 3-phosphate + L-tryptophan + H2O</text>
        <dbReference type="Rhea" id="RHEA:10532"/>
        <dbReference type="ChEBI" id="CHEBI:15377"/>
        <dbReference type="ChEBI" id="CHEBI:33384"/>
        <dbReference type="ChEBI" id="CHEBI:57912"/>
        <dbReference type="ChEBI" id="CHEBI:58866"/>
        <dbReference type="ChEBI" id="CHEBI:59776"/>
        <dbReference type="EC" id="4.2.1.20"/>
    </reaction>
</comment>
<dbReference type="GO" id="GO:0005829">
    <property type="term" value="C:cytosol"/>
    <property type="evidence" value="ECO:0000318"/>
    <property type="project" value="GO_Central"/>
</dbReference>
<evidence type="ECO:0000313" key="11">
    <source>
        <dbReference type="Proteomes" id="UP000001514"/>
    </source>
</evidence>
<dbReference type="InterPro" id="IPR002028">
    <property type="entry name" value="Trp_synthase_suA"/>
</dbReference>
<evidence type="ECO:0000256" key="6">
    <source>
        <dbReference type="ARBA" id="ARBA00023141"/>
    </source>
</evidence>
<reference evidence="10 11" key="1">
    <citation type="journal article" date="2011" name="Science">
        <title>The Selaginella genome identifies genetic changes associated with the evolution of vascular plants.</title>
        <authorList>
            <person name="Banks J.A."/>
            <person name="Nishiyama T."/>
            <person name="Hasebe M."/>
            <person name="Bowman J.L."/>
            <person name="Gribskov M."/>
            <person name="dePamphilis C."/>
            <person name="Albert V.A."/>
            <person name="Aono N."/>
            <person name="Aoyama T."/>
            <person name="Ambrose B.A."/>
            <person name="Ashton N.W."/>
            <person name="Axtell M.J."/>
            <person name="Barker E."/>
            <person name="Barker M.S."/>
            <person name="Bennetzen J.L."/>
            <person name="Bonawitz N.D."/>
            <person name="Chapple C."/>
            <person name="Cheng C."/>
            <person name="Correa L.G."/>
            <person name="Dacre M."/>
            <person name="DeBarry J."/>
            <person name="Dreyer I."/>
            <person name="Elias M."/>
            <person name="Engstrom E.M."/>
            <person name="Estelle M."/>
            <person name="Feng L."/>
            <person name="Finet C."/>
            <person name="Floyd S.K."/>
            <person name="Frommer W.B."/>
            <person name="Fujita T."/>
            <person name="Gramzow L."/>
            <person name="Gutensohn M."/>
            <person name="Harholt J."/>
            <person name="Hattori M."/>
            <person name="Heyl A."/>
            <person name="Hirai T."/>
            <person name="Hiwatashi Y."/>
            <person name="Ishikawa M."/>
            <person name="Iwata M."/>
            <person name="Karol K.G."/>
            <person name="Koehler B."/>
            <person name="Kolukisaoglu U."/>
            <person name="Kubo M."/>
            <person name="Kurata T."/>
            <person name="Lalonde S."/>
            <person name="Li K."/>
            <person name="Li Y."/>
            <person name="Litt A."/>
            <person name="Lyons E."/>
            <person name="Manning G."/>
            <person name="Maruyama T."/>
            <person name="Michael T.P."/>
            <person name="Mikami K."/>
            <person name="Miyazaki S."/>
            <person name="Morinaga S."/>
            <person name="Murata T."/>
            <person name="Mueller-Roeber B."/>
            <person name="Nelson D.R."/>
            <person name="Obara M."/>
            <person name="Oguri Y."/>
            <person name="Olmstead R.G."/>
            <person name="Onodera N."/>
            <person name="Petersen B.L."/>
            <person name="Pils B."/>
            <person name="Prigge M."/>
            <person name="Rensing S.A."/>
            <person name="Riano-Pachon D.M."/>
            <person name="Roberts A.W."/>
            <person name="Sato Y."/>
            <person name="Scheller H.V."/>
            <person name="Schulz B."/>
            <person name="Schulz C."/>
            <person name="Shakirov E.V."/>
            <person name="Shibagaki N."/>
            <person name="Shinohara N."/>
            <person name="Shippen D.E."/>
            <person name="Soerensen I."/>
            <person name="Sotooka R."/>
            <person name="Sugimoto N."/>
            <person name="Sugita M."/>
            <person name="Sumikawa N."/>
            <person name="Tanurdzic M."/>
            <person name="Theissen G."/>
            <person name="Ulvskov P."/>
            <person name="Wakazuki S."/>
            <person name="Weng J.K."/>
            <person name="Willats W.W."/>
            <person name="Wipf D."/>
            <person name="Wolf P.G."/>
            <person name="Yang L."/>
            <person name="Zimmer A.D."/>
            <person name="Zhu Q."/>
            <person name="Mitros T."/>
            <person name="Hellsten U."/>
            <person name="Loque D."/>
            <person name="Otillar R."/>
            <person name="Salamov A."/>
            <person name="Schmutz J."/>
            <person name="Shapiro H."/>
            <person name="Lindquist E."/>
            <person name="Lucas S."/>
            <person name="Rokhsar D."/>
            <person name="Grigoriev I.V."/>
        </authorList>
    </citation>
    <scope>NUCLEOTIDE SEQUENCE [LARGE SCALE GENOMIC DNA]</scope>
</reference>
<dbReference type="Proteomes" id="UP000001514">
    <property type="component" value="Unassembled WGS sequence"/>
</dbReference>
<evidence type="ECO:0000313" key="10">
    <source>
        <dbReference type="EMBL" id="EFJ26540.1"/>
    </source>
</evidence>
<dbReference type="InterPro" id="IPR013785">
    <property type="entry name" value="Aldolase_TIM"/>
</dbReference>
<accession>D8RMI5</accession>
<dbReference type="SUPFAM" id="SSF51366">
    <property type="entry name" value="Ribulose-phoshate binding barrel"/>
    <property type="match status" value="1"/>
</dbReference>
<evidence type="ECO:0000256" key="5">
    <source>
        <dbReference type="ARBA" id="ARBA00022822"/>
    </source>
</evidence>
<dbReference type="GO" id="GO:0009507">
    <property type="term" value="C:chloroplast"/>
    <property type="evidence" value="ECO:0000318"/>
    <property type="project" value="GO_Central"/>
</dbReference>
<dbReference type="NCBIfam" id="TIGR00262">
    <property type="entry name" value="trpA"/>
    <property type="match status" value="1"/>
</dbReference>
<sequence>MLAEKPHCSVSLQRALIPYLTAGCPSLDTTADALRLLAAGGADVIELGIPCSNPFADGPIIRNSVTKSTENGTNLESVLSMVCEVAPTLSSPLVLLTYFETISECGAQRFFRDIKAADVSGLIVPDLPPEATRAFALLAADYDIELVLLATPTSSRRRLQEIAALSRGFIYLVSSTGLTGPRPTVNGQVEVLLKELKELTDIPIAVGFGISRPEHATQIAKWGANGVIIGSALVKTLGDRSSPRPRLEGLARAGDLIAEFRQALDQQSRLPEKYNMLSI</sequence>
<evidence type="ECO:0000256" key="3">
    <source>
        <dbReference type="ARBA" id="ARBA00012043"/>
    </source>
</evidence>
<dbReference type="AlphaFoldDB" id="D8RMI5"/>
<evidence type="ECO:0000256" key="4">
    <source>
        <dbReference type="ARBA" id="ARBA00022605"/>
    </source>
</evidence>
<dbReference type="GO" id="GO:0004834">
    <property type="term" value="F:tryptophan synthase activity"/>
    <property type="evidence" value="ECO:0000318"/>
    <property type="project" value="GO_Central"/>
</dbReference>
<keyword evidence="4" id="KW-0028">Amino-acid biosynthesis</keyword>
<evidence type="ECO:0000256" key="7">
    <source>
        <dbReference type="ARBA" id="ARBA00023239"/>
    </source>
</evidence>
<keyword evidence="7" id="KW-0456">Lyase</keyword>
<dbReference type="EC" id="4.2.1.20" evidence="3"/>
<keyword evidence="11" id="KW-1185">Reference proteome</keyword>
<dbReference type="HAMAP" id="MF_00131">
    <property type="entry name" value="Trp_synth_alpha"/>
    <property type="match status" value="1"/>
</dbReference>
<comment type="similarity">
    <text evidence="9">Belongs to the TrpA family.</text>
</comment>